<feature type="transmembrane region" description="Helical" evidence="11">
    <location>
        <begin position="137"/>
        <end position="158"/>
    </location>
</feature>
<evidence type="ECO:0000256" key="11">
    <source>
        <dbReference type="SAM" id="Phobius"/>
    </source>
</evidence>
<name>A0ABR3GQB0_9PEZI</name>
<dbReference type="PANTHER" id="PTHR47549">
    <property type="entry name" value="GOLGI APPARATUS MEMBRANE PROTEIN TVP38-RELATED"/>
    <property type="match status" value="1"/>
</dbReference>
<accession>A0ABR3GQB0</accession>
<keyword evidence="6 11" id="KW-0812">Transmembrane</keyword>
<feature type="region of interest" description="Disordered" evidence="10">
    <location>
        <begin position="169"/>
        <end position="201"/>
    </location>
</feature>
<evidence type="ECO:0000256" key="4">
    <source>
        <dbReference type="ARBA" id="ARBA00013533"/>
    </source>
</evidence>
<evidence type="ECO:0000256" key="7">
    <source>
        <dbReference type="ARBA" id="ARBA00022989"/>
    </source>
</evidence>
<keyword evidence="8" id="KW-0333">Golgi apparatus</keyword>
<evidence type="ECO:0000256" key="1">
    <source>
        <dbReference type="ARBA" id="ARBA00002978"/>
    </source>
</evidence>
<sequence length="276" mass="29764">MIGYSTSVTLSGFVYGFPNGWYIVAAATILGSTSAFIACRQFFRGFARRMVATDKRFAALSLTLKHDGITLLWMIRLCPLPYSIGNGAMSTFPTVSPWAFMAATAAATPKLIIHIFIGERLAMLAEADQKMDTKTKVLNYSSIIGGIIFGVVTGWLIYRRTIKRAHQLEAEERARMRSSSSSSPLPSGTLPPPSYFDVEDNDPHAAAAAGLLAGLVEGDELERSGIWSDEQSDESESEDGEGDLLRREGGEGVNTGFGMEGSVELERSGSGHIALP</sequence>
<feature type="compositionally biased region" description="Low complexity" evidence="10">
    <location>
        <begin position="178"/>
        <end position="188"/>
    </location>
</feature>
<dbReference type="Proteomes" id="UP001447188">
    <property type="component" value="Unassembled WGS sequence"/>
</dbReference>
<dbReference type="PANTHER" id="PTHR47549:SF1">
    <property type="entry name" value="GOLGI APPARATUS MEMBRANE PROTEIN TVP38"/>
    <property type="match status" value="1"/>
</dbReference>
<dbReference type="Pfam" id="PF09335">
    <property type="entry name" value="VTT_dom"/>
    <property type="match status" value="1"/>
</dbReference>
<dbReference type="InterPro" id="IPR032816">
    <property type="entry name" value="VTT_dom"/>
</dbReference>
<gene>
    <name evidence="13" type="primary">TVP38</name>
    <name evidence="13" type="ORF">Q9L58_002995</name>
</gene>
<evidence type="ECO:0000313" key="14">
    <source>
        <dbReference type="Proteomes" id="UP001447188"/>
    </source>
</evidence>
<evidence type="ECO:0000256" key="3">
    <source>
        <dbReference type="ARBA" id="ARBA00008640"/>
    </source>
</evidence>
<protein>
    <recommendedName>
        <fullName evidence="4">Golgi apparatus membrane protein TVP38</fullName>
    </recommendedName>
    <alternativeName>
        <fullName evidence="5">Golgi apparatus membrane protein tvp38</fullName>
    </alternativeName>
</protein>
<feature type="compositionally biased region" description="Acidic residues" evidence="10">
    <location>
        <begin position="230"/>
        <end position="242"/>
    </location>
</feature>
<evidence type="ECO:0000256" key="8">
    <source>
        <dbReference type="ARBA" id="ARBA00023034"/>
    </source>
</evidence>
<evidence type="ECO:0000259" key="12">
    <source>
        <dbReference type="Pfam" id="PF09335"/>
    </source>
</evidence>
<proteinExistence type="inferred from homology"/>
<evidence type="ECO:0000256" key="5">
    <source>
        <dbReference type="ARBA" id="ARBA00020673"/>
    </source>
</evidence>
<feature type="transmembrane region" description="Helical" evidence="11">
    <location>
        <begin position="57"/>
        <end position="75"/>
    </location>
</feature>
<reference evidence="13 14" key="1">
    <citation type="submission" date="2024-02" db="EMBL/GenBank/DDBJ databases">
        <title>Discinaceae phylogenomics.</title>
        <authorList>
            <person name="Dirks A.C."/>
            <person name="James T.Y."/>
        </authorList>
    </citation>
    <scope>NUCLEOTIDE SEQUENCE [LARGE SCALE GENOMIC DNA]</scope>
    <source>
        <strain evidence="13 14">ACD0624</strain>
    </source>
</reference>
<dbReference type="EMBL" id="JBBBZM010000027">
    <property type="protein sequence ID" value="KAL0638058.1"/>
    <property type="molecule type" value="Genomic_DNA"/>
</dbReference>
<comment type="function">
    <text evidence="1">Golgi membrane protein involved in vesicular trafficking and spindle migration.</text>
</comment>
<evidence type="ECO:0000256" key="6">
    <source>
        <dbReference type="ARBA" id="ARBA00022692"/>
    </source>
</evidence>
<dbReference type="InterPro" id="IPR051076">
    <property type="entry name" value="Golgi_membrane_TVP38/TMEM64"/>
</dbReference>
<keyword evidence="9 11" id="KW-0472">Membrane</keyword>
<feature type="transmembrane region" description="Helical" evidence="11">
    <location>
        <begin position="20"/>
        <end position="37"/>
    </location>
</feature>
<keyword evidence="14" id="KW-1185">Reference proteome</keyword>
<feature type="transmembrane region" description="Helical" evidence="11">
    <location>
        <begin position="95"/>
        <end position="117"/>
    </location>
</feature>
<comment type="similarity">
    <text evidence="3">Belongs to the TVP38/TMEM64 family.</text>
</comment>
<comment type="caution">
    <text evidence="13">The sequence shown here is derived from an EMBL/GenBank/DDBJ whole genome shotgun (WGS) entry which is preliminary data.</text>
</comment>
<comment type="subcellular location">
    <subcellularLocation>
        <location evidence="2">Golgi apparatus membrane</location>
        <topology evidence="2">Multi-pass membrane protein</topology>
    </subcellularLocation>
</comment>
<evidence type="ECO:0000256" key="2">
    <source>
        <dbReference type="ARBA" id="ARBA00004653"/>
    </source>
</evidence>
<feature type="region of interest" description="Disordered" evidence="10">
    <location>
        <begin position="224"/>
        <end position="276"/>
    </location>
</feature>
<feature type="domain" description="VTT" evidence="12">
    <location>
        <begin position="6"/>
        <end position="119"/>
    </location>
</feature>
<evidence type="ECO:0000256" key="9">
    <source>
        <dbReference type="ARBA" id="ARBA00023136"/>
    </source>
</evidence>
<organism evidence="13 14">
    <name type="scientific">Discina gigas</name>
    <dbReference type="NCBI Taxonomy" id="1032678"/>
    <lineage>
        <taxon>Eukaryota</taxon>
        <taxon>Fungi</taxon>
        <taxon>Dikarya</taxon>
        <taxon>Ascomycota</taxon>
        <taxon>Pezizomycotina</taxon>
        <taxon>Pezizomycetes</taxon>
        <taxon>Pezizales</taxon>
        <taxon>Discinaceae</taxon>
        <taxon>Discina</taxon>
    </lineage>
</organism>
<keyword evidence="7 11" id="KW-1133">Transmembrane helix</keyword>
<evidence type="ECO:0000313" key="13">
    <source>
        <dbReference type="EMBL" id="KAL0638058.1"/>
    </source>
</evidence>
<evidence type="ECO:0000256" key="10">
    <source>
        <dbReference type="SAM" id="MobiDB-lite"/>
    </source>
</evidence>